<dbReference type="RefSeq" id="WP_074293802.1">
    <property type="nucleotide sequence ID" value="NZ_FSRU01000001.1"/>
</dbReference>
<keyword evidence="1" id="KW-1133">Transmembrane helix</keyword>
<feature type="transmembrane region" description="Helical" evidence="1">
    <location>
        <begin position="6"/>
        <end position="29"/>
    </location>
</feature>
<evidence type="ECO:0000313" key="2">
    <source>
        <dbReference type="EMBL" id="SIN94184.1"/>
    </source>
</evidence>
<dbReference type="EMBL" id="FSRU01000001">
    <property type="protein sequence ID" value="SIN94184.1"/>
    <property type="molecule type" value="Genomic_DNA"/>
</dbReference>
<gene>
    <name evidence="2" type="ORF">SAMN05444165_0179</name>
</gene>
<keyword evidence="1" id="KW-0472">Membrane</keyword>
<proteinExistence type="predicted"/>
<keyword evidence="3" id="KW-1185">Reference proteome</keyword>
<dbReference type="PROSITE" id="PS51257">
    <property type="entry name" value="PROKAR_LIPOPROTEIN"/>
    <property type="match status" value="1"/>
</dbReference>
<evidence type="ECO:0000256" key="1">
    <source>
        <dbReference type="SAM" id="Phobius"/>
    </source>
</evidence>
<dbReference type="AlphaFoldDB" id="A0A1N6FG20"/>
<evidence type="ECO:0000313" key="3">
    <source>
        <dbReference type="Proteomes" id="UP000185151"/>
    </source>
</evidence>
<protein>
    <submittedName>
        <fullName evidence="2">Uncharacterized protein</fullName>
    </submittedName>
</protein>
<organism evidence="2 3">
    <name type="scientific">Paraburkholderia phenazinium</name>
    <dbReference type="NCBI Taxonomy" id="60549"/>
    <lineage>
        <taxon>Bacteria</taxon>
        <taxon>Pseudomonadati</taxon>
        <taxon>Pseudomonadota</taxon>
        <taxon>Betaproteobacteria</taxon>
        <taxon>Burkholderiales</taxon>
        <taxon>Burkholderiaceae</taxon>
        <taxon>Paraburkholderia</taxon>
    </lineage>
</organism>
<dbReference type="OrthoDB" id="9006417at2"/>
<sequence>MVRTDLTVLAGVGILALACLVACGLYVYWCSDRYRSRKQRPQWPMSVGWANPRTHEAPAAVEETVGTQLSQRCKTSLYRLMFGQAHDECIVFLMAASRAAAQKEATDALAAIHCMAPDEVCVYNLASFRELIDSGVSEDEDLRLFEVAWEGSNVSAWADHPLFLTDDSSLLGKWAELYADLARELATSAINRARG</sequence>
<name>A0A1N6FG20_9BURK</name>
<dbReference type="Proteomes" id="UP000185151">
    <property type="component" value="Unassembled WGS sequence"/>
</dbReference>
<accession>A0A1N6FG20</accession>
<reference evidence="2 3" key="1">
    <citation type="submission" date="2016-11" db="EMBL/GenBank/DDBJ databases">
        <authorList>
            <person name="Jaros S."/>
            <person name="Januszkiewicz K."/>
            <person name="Wedrychowicz H."/>
        </authorList>
    </citation>
    <scope>NUCLEOTIDE SEQUENCE [LARGE SCALE GENOMIC DNA]</scope>
    <source>
        <strain evidence="2 3">GAS95</strain>
    </source>
</reference>
<keyword evidence="1" id="KW-0812">Transmembrane</keyword>